<comment type="subcellular location">
    <subcellularLocation>
        <location evidence="1 9">Cytoplasm</location>
    </subcellularLocation>
</comment>
<evidence type="ECO:0000256" key="4">
    <source>
        <dbReference type="ARBA" id="ARBA00022490"/>
    </source>
</evidence>
<dbReference type="EMBL" id="JBHSJF010000008">
    <property type="protein sequence ID" value="MFC5069556.1"/>
    <property type="molecule type" value="Genomic_DNA"/>
</dbReference>
<dbReference type="Pfam" id="PF02463">
    <property type="entry name" value="SMC_N"/>
    <property type="match status" value="1"/>
</dbReference>
<feature type="binding site" evidence="9">
    <location>
        <begin position="40"/>
        <end position="47"/>
    </location>
    <ligand>
        <name>ATP</name>
        <dbReference type="ChEBI" id="CHEBI:30616"/>
    </ligand>
</feature>
<keyword evidence="7 9" id="KW-0067">ATP-binding</keyword>
<keyword evidence="9" id="KW-0227">DNA damage</keyword>
<comment type="function">
    <text evidence="9">The RecF protein is involved in DNA metabolism; it is required for DNA replication and normal SOS inducibility. RecF binds preferentially to single-stranded, linear DNA. It also seems to bind ATP.</text>
</comment>
<keyword evidence="8 9" id="KW-0238">DNA-binding</keyword>
<dbReference type="PANTHER" id="PTHR32182">
    <property type="entry name" value="DNA REPLICATION AND REPAIR PROTEIN RECF"/>
    <property type="match status" value="1"/>
</dbReference>
<name>A0ABV9Z481_9HYPH</name>
<dbReference type="InterPro" id="IPR001238">
    <property type="entry name" value="DNA-binding_RecF"/>
</dbReference>
<dbReference type="InterPro" id="IPR042174">
    <property type="entry name" value="RecF_2"/>
</dbReference>
<keyword evidence="5 9" id="KW-0235">DNA replication</keyword>
<dbReference type="Proteomes" id="UP001595796">
    <property type="component" value="Unassembled WGS sequence"/>
</dbReference>
<reference evidence="12" key="1">
    <citation type="journal article" date="2019" name="Int. J. Syst. Evol. Microbiol.">
        <title>The Global Catalogue of Microorganisms (GCM) 10K type strain sequencing project: providing services to taxonomists for standard genome sequencing and annotation.</title>
        <authorList>
            <consortium name="The Broad Institute Genomics Platform"/>
            <consortium name="The Broad Institute Genome Sequencing Center for Infectious Disease"/>
            <person name="Wu L."/>
            <person name="Ma J."/>
        </authorList>
    </citation>
    <scope>NUCLEOTIDE SEQUENCE [LARGE SCALE GENOMIC DNA]</scope>
    <source>
        <strain evidence="12">CGMCC 1.16444</strain>
    </source>
</reference>
<sequence>MTATDSAPLRVAIHRLRLTQFRNHPTLDIVTGGRDVALIGPNGAGKTNILEAVSMLAPGRGLRRATLPELSRAEGPGGWTVSADLEGAFGEAKIGTGTEQGEGEGGRKVRINGANAPSAGALSDHLRIVWLTPSMDGLFSGSAGDRRRFLDRLVLAVDPDHGTRVSAFERALRSRNRLLEEPGSDPRWLDAVEREVAELAVATAAARIDTVGRLSALIAETRDDDDAFPHAEISLGGWMEGEIEGGNAADVEDAYRGRLRDLRNRDRAAGRTIEGPHASDLSVGHGRKQAPAARCSTGEQKALLLGLVLAHARLVARLSGSAPVALLDEVSAHLDPQRRRALYERLQQLGSQVWMTGADPALFDSLPGETARFAISSGHAEPMQK</sequence>
<feature type="domain" description="RecF/RecN/SMC N-terminal" evidence="10">
    <location>
        <begin position="13"/>
        <end position="356"/>
    </location>
</feature>
<dbReference type="Gene3D" id="3.40.50.300">
    <property type="entry name" value="P-loop containing nucleotide triphosphate hydrolases"/>
    <property type="match status" value="1"/>
</dbReference>
<dbReference type="InterPro" id="IPR003395">
    <property type="entry name" value="RecF/RecN/SMC_N"/>
</dbReference>
<dbReference type="HAMAP" id="MF_00365">
    <property type="entry name" value="RecF"/>
    <property type="match status" value="1"/>
</dbReference>
<dbReference type="InterPro" id="IPR027417">
    <property type="entry name" value="P-loop_NTPase"/>
</dbReference>
<keyword evidence="4 9" id="KW-0963">Cytoplasm</keyword>
<comment type="caution">
    <text evidence="11">The sequence shown here is derived from an EMBL/GenBank/DDBJ whole genome shotgun (WGS) entry which is preliminary data.</text>
</comment>
<evidence type="ECO:0000256" key="8">
    <source>
        <dbReference type="ARBA" id="ARBA00023125"/>
    </source>
</evidence>
<keyword evidence="6 9" id="KW-0547">Nucleotide-binding</keyword>
<dbReference type="PANTHER" id="PTHR32182:SF0">
    <property type="entry name" value="DNA REPLICATION AND REPAIR PROTEIN RECF"/>
    <property type="match status" value="1"/>
</dbReference>
<evidence type="ECO:0000259" key="10">
    <source>
        <dbReference type="Pfam" id="PF02463"/>
    </source>
</evidence>
<proteinExistence type="inferred from homology"/>
<protein>
    <recommendedName>
        <fullName evidence="3 9">DNA replication and repair protein RecF</fullName>
    </recommendedName>
</protein>
<accession>A0ABV9Z481</accession>
<evidence type="ECO:0000256" key="3">
    <source>
        <dbReference type="ARBA" id="ARBA00020170"/>
    </source>
</evidence>
<dbReference type="SUPFAM" id="SSF52540">
    <property type="entry name" value="P-loop containing nucleoside triphosphate hydrolases"/>
    <property type="match status" value="1"/>
</dbReference>
<evidence type="ECO:0000313" key="11">
    <source>
        <dbReference type="EMBL" id="MFC5069556.1"/>
    </source>
</evidence>
<dbReference type="Gene3D" id="1.20.1050.90">
    <property type="entry name" value="RecF/RecN/SMC, N-terminal domain"/>
    <property type="match status" value="1"/>
</dbReference>
<dbReference type="NCBIfam" id="TIGR00611">
    <property type="entry name" value="recf"/>
    <property type="match status" value="1"/>
</dbReference>
<organism evidence="11 12">
    <name type="scientific">Flaviflagellibacter deserti</name>
    <dbReference type="NCBI Taxonomy" id="2267266"/>
    <lineage>
        <taxon>Bacteria</taxon>
        <taxon>Pseudomonadati</taxon>
        <taxon>Pseudomonadota</taxon>
        <taxon>Alphaproteobacteria</taxon>
        <taxon>Hyphomicrobiales</taxon>
        <taxon>Flaviflagellibacter</taxon>
    </lineage>
</organism>
<dbReference type="PROSITE" id="PS00617">
    <property type="entry name" value="RECF_1"/>
    <property type="match status" value="1"/>
</dbReference>
<evidence type="ECO:0000256" key="1">
    <source>
        <dbReference type="ARBA" id="ARBA00004496"/>
    </source>
</evidence>
<evidence type="ECO:0000256" key="9">
    <source>
        <dbReference type="HAMAP-Rule" id="MF_00365"/>
    </source>
</evidence>
<evidence type="ECO:0000256" key="5">
    <source>
        <dbReference type="ARBA" id="ARBA00022705"/>
    </source>
</evidence>
<comment type="similarity">
    <text evidence="2 9">Belongs to the RecF family.</text>
</comment>
<dbReference type="InterPro" id="IPR018078">
    <property type="entry name" value="DNA-binding_RecF_CS"/>
</dbReference>
<evidence type="ECO:0000313" key="12">
    <source>
        <dbReference type="Proteomes" id="UP001595796"/>
    </source>
</evidence>
<keyword evidence="12" id="KW-1185">Reference proteome</keyword>
<evidence type="ECO:0000256" key="6">
    <source>
        <dbReference type="ARBA" id="ARBA00022741"/>
    </source>
</evidence>
<gene>
    <name evidence="9 11" type="primary">recF</name>
    <name evidence="11" type="ORF">ACFPFW_16175</name>
</gene>
<keyword evidence="9" id="KW-0234">DNA repair</keyword>
<evidence type="ECO:0000256" key="7">
    <source>
        <dbReference type="ARBA" id="ARBA00022840"/>
    </source>
</evidence>
<dbReference type="RefSeq" id="WP_114956413.1">
    <property type="nucleotide sequence ID" value="NZ_JBHSJF010000008.1"/>
</dbReference>
<keyword evidence="9" id="KW-0742">SOS response</keyword>
<evidence type="ECO:0000256" key="2">
    <source>
        <dbReference type="ARBA" id="ARBA00008016"/>
    </source>
</evidence>